<dbReference type="GO" id="GO:0097352">
    <property type="term" value="P:autophagosome maturation"/>
    <property type="evidence" value="ECO:0007669"/>
    <property type="project" value="TreeGrafter"/>
</dbReference>
<sequence>MMIEQVYVGSVNSHGPEDMQQCLIPAPLLVSCGGAVGGYVRVCLNGDLSLICHAVPVMNAYCDLGFQVIACNCVHTGKNNCKTSVVTGNYTISASQVTPLSGANIKDISVIVVLNSVEDVLHYRKNKECFESSLRELLMLYGVVSECRINCGTNPLAKVLGISHIIVVNCSVSPSEVGLVTASSSIVLIEVQSEDRRKLIVQDTVNLGGLDQVLAYLRRLITEPWTRQEQFSEAGVMYPSGVLLVGPPGCGKTSLVRQLCAETGACLVGTAGAELVSPYEEETEKNFVKVAERAQALSEEGPCLFFIDEIDSLCPMRTKESSLHDLRLTAQVLLTLDEGRRFSNLTLMAATNRPFHLDPSLRRSGRLEIEILLNVPSAADRANILGVHSLNLLPSNHPGLARVAHATPGFVGADLRALTEVAQREVEAKHTEKKTLTPEEIIDIMLAQAASITPSIHKTLDFITAKPVGSPIGGLREVKLKLDQIFIHHVKFAVAYNKLKLKQPRGLLLYGPRGCGKTRLVASLASSKGCTFITANASHLLSPYVGDSEKRIAALFHAARLAQPTILFIDEIDGIFGSREGSGSGVHINILNELLQAMDGADVRATSIQGASLLTNSLTTQHDGVLVCAATNHPGNLDPALLRPGRFDRLVYVPLPDYEARLDILGLKTSKMHVQSDNILEVLARETEGFTGAELENLVMKATMAAVKKNLYDQDTHLVHLQEKDLLAALHSTCPAVTDKEIKAYQEFERNLSFKT</sequence>
<dbReference type="PANTHER" id="PTHR23077:SF194">
    <property type="entry name" value="ATPASE FAMILY GENE 2 PROTEIN HOMOLOG B"/>
    <property type="match status" value="1"/>
</dbReference>
<dbReference type="InterPro" id="IPR003959">
    <property type="entry name" value="ATPase_AAA_core"/>
</dbReference>
<dbReference type="AlphaFoldDB" id="A0A8J5MY58"/>
<dbReference type="GO" id="GO:0034098">
    <property type="term" value="C:VCP-NPL4-UFD1 AAA ATPase complex"/>
    <property type="evidence" value="ECO:0007669"/>
    <property type="project" value="TreeGrafter"/>
</dbReference>
<dbReference type="SMART" id="SM00382">
    <property type="entry name" value="AAA"/>
    <property type="match status" value="2"/>
</dbReference>
<evidence type="ECO:0000313" key="2">
    <source>
        <dbReference type="EMBL" id="KAG7167329.1"/>
    </source>
</evidence>
<reference evidence="2" key="1">
    <citation type="journal article" date="2021" name="Sci. Adv.">
        <title>The American lobster genome reveals insights on longevity, neural, and immune adaptations.</title>
        <authorList>
            <person name="Polinski J.M."/>
            <person name="Zimin A.V."/>
            <person name="Clark K.F."/>
            <person name="Kohn A.B."/>
            <person name="Sadowski N."/>
            <person name="Timp W."/>
            <person name="Ptitsyn A."/>
            <person name="Khanna P."/>
            <person name="Romanova D.Y."/>
            <person name="Williams P."/>
            <person name="Greenwood S.J."/>
            <person name="Moroz L.L."/>
            <person name="Walt D.R."/>
            <person name="Bodnar A.G."/>
        </authorList>
    </citation>
    <scope>NUCLEOTIDE SEQUENCE</scope>
    <source>
        <strain evidence="2">GMGI-L3</strain>
    </source>
</reference>
<dbReference type="GO" id="GO:0016887">
    <property type="term" value="F:ATP hydrolysis activity"/>
    <property type="evidence" value="ECO:0007669"/>
    <property type="project" value="InterPro"/>
</dbReference>
<dbReference type="GO" id="GO:0005829">
    <property type="term" value="C:cytosol"/>
    <property type="evidence" value="ECO:0007669"/>
    <property type="project" value="TreeGrafter"/>
</dbReference>
<feature type="domain" description="AAA+ ATPase" evidence="1">
    <location>
        <begin position="503"/>
        <end position="657"/>
    </location>
</feature>
<dbReference type="InterPro" id="IPR041569">
    <property type="entry name" value="AAA_lid_3"/>
</dbReference>
<organism evidence="2 3">
    <name type="scientific">Homarus americanus</name>
    <name type="common">American lobster</name>
    <dbReference type="NCBI Taxonomy" id="6706"/>
    <lineage>
        <taxon>Eukaryota</taxon>
        <taxon>Metazoa</taxon>
        <taxon>Ecdysozoa</taxon>
        <taxon>Arthropoda</taxon>
        <taxon>Crustacea</taxon>
        <taxon>Multicrustacea</taxon>
        <taxon>Malacostraca</taxon>
        <taxon>Eumalacostraca</taxon>
        <taxon>Eucarida</taxon>
        <taxon>Decapoda</taxon>
        <taxon>Pleocyemata</taxon>
        <taxon>Astacidea</taxon>
        <taxon>Nephropoidea</taxon>
        <taxon>Nephropidae</taxon>
        <taxon>Homarus</taxon>
    </lineage>
</organism>
<dbReference type="InterPro" id="IPR050168">
    <property type="entry name" value="AAA_ATPase_domain"/>
</dbReference>
<dbReference type="Pfam" id="PF17862">
    <property type="entry name" value="AAA_lid_3"/>
    <property type="match status" value="1"/>
</dbReference>
<protein>
    <submittedName>
        <fullName evidence="2">Spermatogenesis-associated protein 5-like protein 1-like</fullName>
    </submittedName>
</protein>
<accession>A0A8J5MY58</accession>
<feature type="domain" description="AAA+ ATPase" evidence="1">
    <location>
        <begin position="238"/>
        <end position="377"/>
    </location>
</feature>
<comment type="caution">
    <text evidence="2">The sequence shown here is derived from an EMBL/GenBank/DDBJ whole genome shotgun (WGS) entry which is preliminary data.</text>
</comment>
<evidence type="ECO:0000313" key="3">
    <source>
        <dbReference type="Proteomes" id="UP000747542"/>
    </source>
</evidence>
<keyword evidence="3" id="KW-1185">Reference proteome</keyword>
<dbReference type="InterPro" id="IPR003593">
    <property type="entry name" value="AAA+_ATPase"/>
</dbReference>
<dbReference type="GO" id="GO:0030970">
    <property type="term" value="P:retrograde protein transport, ER to cytosol"/>
    <property type="evidence" value="ECO:0007669"/>
    <property type="project" value="TreeGrafter"/>
</dbReference>
<proteinExistence type="predicted"/>
<name>A0A8J5MY58_HOMAM</name>
<dbReference type="GO" id="GO:0005524">
    <property type="term" value="F:ATP binding"/>
    <property type="evidence" value="ECO:0007669"/>
    <property type="project" value="InterPro"/>
</dbReference>
<dbReference type="GO" id="GO:0005634">
    <property type="term" value="C:nucleus"/>
    <property type="evidence" value="ECO:0007669"/>
    <property type="project" value="TreeGrafter"/>
</dbReference>
<dbReference type="Proteomes" id="UP000747542">
    <property type="component" value="Unassembled WGS sequence"/>
</dbReference>
<dbReference type="EMBL" id="JAHLQT010021714">
    <property type="protein sequence ID" value="KAG7167329.1"/>
    <property type="molecule type" value="Genomic_DNA"/>
</dbReference>
<evidence type="ECO:0000259" key="1">
    <source>
        <dbReference type="SMART" id="SM00382"/>
    </source>
</evidence>
<dbReference type="PANTHER" id="PTHR23077">
    <property type="entry name" value="AAA-FAMILY ATPASE"/>
    <property type="match status" value="1"/>
</dbReference>
<gene>
    <name evidence="2" type="primary">SPATA5L1-L</name>
    <name evidence="2" type="ORF">Hamer_G022797</name>
</gene>
<dbReference type="Pfam" id="PF00004">
    <property type="entry name" value="AAA"/>
    <property type="match status" value="2"/>
</dbReference>
<dbReference type="PROSITE" id="PS00674">
    <property type="entry name" value="AAA"/>
    <property type="match status" value="1"/>
</dbReference>
<dbReference type="GO" id="GO:0051228">
    <property type="term" value="P:mitotic spindle disassembly"/>
    <property type="evidence" value="ECO:0007669"/>
    <property type="project" value="TreeGrafter"/>
</dbReference>
<dbReference type="OrthoDB" id="27435at2759"/>
<dbReference type="InterPro" id="IPR003960">
    <property type="entry name" value="ATPase_AAA_CS"/>
</dbReference>
<dbReference type="GO" id="GO:0031593">
    <property type="term" value="F:polyubiquitin modification-dependent protein binding"/>
    <property type="evidence" value="ECO:0007669"/>
    <property type="project" value="TreeGrafter"/>
</dbReference>